<dbReference type="STRING" id="419481.SAMN05216233_104224"/>
<organism evidence="1 2">
    <name type="scientific">Desulfoluna spongiiphila</name>
    <dbReference type="NCBI Taxonomy" id="419481"/>
    <lineage>
        <taxon>Bacteria</taxon>
        <taxon>Pseudomonadati</taxon>
        <taxon>Thermodesulfobacteriota</taxon>
        <taxon>Desulfobacteria</taxon>
        <taxon>Desulfobacterales</taxon>
        <taxon>Desulfolunaceae</taxon>
        <taxon>Desulfoluna</taxon>
    </lineage>
</organism>
<evidence type="ECO:0000313" key="1">
    <source>
        <dbReference type="EMBL" id="SCY14781.1"/>
    </source>
</evidence>
<dbReference type="AlphaFoldDB" id="A0A1G5DJU9"/>
<reference evidence="1 2" key="1">
    <citation type="submission" date="2016-10" db="EMBL/GenBank/DDBJ databases">
        <authorList>
            <person name="de Groot N.N."/>
        </authorList>
    </citation>
    <scope>NUCLEOTIDE SEQUENCE [LARGE SCALE GENOMIC DNA]</scope>
    <source>
        <strain evidence="1 2">AA1</strain>
    </source>
</reference>
<protein>
    <submittedName>
        <fullName evidence="1">Uncharacterized protein</fullName>
    </submittedName>
</protein>
<proteinExistence type="predicted"/>
<dbReference type="Proteomes" id="UP000198870">
    <property type="component" value="Unassembled WGS sequence"/>
</dbReference>
<gene>
    <name evidence="1" type="ORF">SAMN05216233_104224</name>
</gene>
<keyword evidence="2" id="KW-1185">Reference proteome</keyword>
<dbReference type="EMBL" id="FMUX01000004">
    <property type="protein sequence ID" value="SCY14781.1"/>
    <property type="molecule type" value="Genomic_DNA"/>
</dbReference>
<dbReference type="RefSeq" id="WP_092210033.1">
    <property type="nucleotide sequence ID" value="NZ_FMUX01000004.1"/>
</dbReference>
<accession>A0A1G5DJU9</accession>
<evidence type="ECO:0000313" key="2">
    <source>
        <dbReference type="Proteomes" id="UP000198870"/>
    </source>
</evidence>
<name>A0A1G5DJU9_9BACT</name>
<sequence length="186" mass="20514">MDVEYLFRPHIEAPLCDGVSMGHYVMRSLPSGELGTDSMASCFAFIYITQKKEGSYVLMAHVATDGDEKWLRDLNLSQGSKDELFFMVTGIGPNKNTEARMDRLQKLYHIPKEHIKSNKDKVGGVVVSSVKADTKTVTITSCAKIKARDAAGYKAKTNAGWAKGNQVPLSPQTAMDGQNYENEFEG</sequence>